<protein>
    <submittedName>
        <fullName evidence="1">Uncharacterized protein</fullName>
    </submittedName>
</protein>
<sequence>MNVTSGFSLSNQNIRLPQQASNIFDKSVPPFKNHLEYFASNHFRSALTFSFDSNASRHSHIY</sequence>
<reference evidence="1" key="1">
    <citation type="journal article" date="2021" name="Proc. Natl. Acad. Sci. U.S.A.">
        <title>A Catalog of Tens of Thousands of Viruses from Human Metagenomes Reveals Hidden Associations with Chronic Diseases.</title>
        <authorList>
            <person name="Tisza M.J."/>
            <person name="Buck C.B."/>
        </authorList>
    </citation>
    <scope>NUCLEOTIDE SEQUENCE</scope>
    <source>
        <strain evidence="1">CtJhT5</strain>
    </source>
</reference>
<name>A0A8S5QYT6_9CAUD</name>
<organism evidence="1">
    <name type="scientific">Siphoviridae sp. ctJhT5</name>
    <dbReference type="NCBI Taxonomy" id="2826242"/>
    <lineage>
        <taxon>Viruses</taxon>
        <taxon>Duplodnaviria</taxon>
        <taxon>Heunggongvirae</taxon>
        <taxon>Uroviricota</taxon>
        <taxon>Caudoviricetes</taxon>
    </lineage>
</organism>
<proteinExistence type="predicted"/>
<dbReference type="EMBL" id="BK015771">
    <property type="protein sequence ID" value="DAE24256.1"/>
    <property type="molecule type" value="Genomic_DNA"/>
</dbReference>
<evidence type="ECO:0000313" key="1">
    <source>
        <dbReference type="EMBL" id="DAE24256.1"/>
    </source>
</evidence>
<accession>A0A8S5QYT6</accession>